<sequence>MKRLKADVVEIDREQPNPWAIGNGSNNSLMGLTENRFEWRNVINNVYSSSAGHQKKKEDNQQVLDLGHIFIIANLSYRKSYEMK</sequence>
<keyword evidence="2" id="KW-1185">Reference proteome</keyword>
<proteinExistence type="predicted"/>
<reference evidence="1 2" key="1">
    <citation type="journal article" date="2021" name="Elife">
        <title>Chloroplast acquisition without the gene transfer in kleptoplastic sea slugs, Plakobranchus ocellatus.</title>
        <authorList>
            <person name="Maeda T."/>
            <person name="Takahashi S."/>
            <person name="Yoshida T."/>
            <person name="Shimamura S."/>
            <person name="Takaki Y."/>
            <person name="Nagai Y."/>
            <person name="Toyoda A."/>
            <person name="Suzuki Y."/>
            <person name="Arimoto A."/>
            <person name="Ishii H."/>
            <person name="Satoh N."/>
            <person name="Nishiyama T."/>
            <person name="Hasebe M."/>
            <person name="Maruyama T."/>
            <person name="Minagawa J."/>
            <person name="Obokata J."/>
            <person name="Shigenobu S."/>
        </authorList>
    </citation>
    <scope>NUCLEOTIDE SEQUENCE [LARGE SCALE GENOMIC DNA]</scope>
</reference>
<evidence type="ECO:0000313" key="2">
    <source>
        <dbReference type="Proteomes" id="UP000735302"/>
    </source>
</evidence>
<protein>
    <submittedName>
        <fullName evidence="1">Uncharacterized protein</fullName>
    </submittedName>
</protein>
<dbReference type="EMBL" id="BLXT01005777">
    <property type="protein sequence ID" value="GFO25802.1"/>
    <property type="molecule type" value="Genomic_DNA"/>
</dbReference>
<gene>
    <name evidence="1" type="ORF">PoB_005230700</name>
</gene>
<organism evidence="1 2">
    <name type="scientific">Plakobranchus ocellatus</name>
    <dbReference type="NCBI Taxonomy" id="259542"/>
    <lineage>
        <taxon>Eukaryota</taxon>
        <taxon>Metazoa</taxon>
        <taxon>Spiralia</taxon>
        <taxon>Lophotrochozoa</taxon>
        <taxon>Mollusca</taxon>
        <taxon>Gastropoda</taxon>
        <taxon>Heterobranchia</taxon>
        <taxon>Euthyneura</taxon>
        <taxon>Panpulmonata</taxon>
        <taxon>Sacoglossa</taxon>
        <taxon>Placobranchoidea</taxon>
        <taxon>Plakobranchidae</taxon>
        <taxon>Plakobranchus</taxon>
    </lineage>
</organism>
<name>A0AAV4C3I3_9GAST</name>
<accession>A0AAV4C3I3</accession>
<dbReference type="AlphaFoldDB" id="A0AAV4C3I3"/>
<dbReference type="Proteomes" id="UP000735302">
    <property type="component" value="Unassembled WGS sequence"/>
</dbReference>
<comment type="caution">
    <text evidence="1">The sequence shown here is derived from an EMBL/GenBank/DDBJ whole genome shotgun (WGS) entry which is preliminary data.</text>
</comment>
<evidence type="ECO:0000313" key="1">
    <source>
        <dbReference type="EMBL" id="GFO25802.1"/>
    </source>
</evidence>